<evidence type="ECO:0008006" key="3">
    <source>
        <dbReference type="Google" id="ProtNLM"/>
    </source>
</evidence>
<gene>
    <name evidence="1" type="ORF">SAMN05444005_101831</name>
</gene>
<dbReference type="Proteomes" id="UP000198648">
    <property type="component" value="Unassembled WGS sequence"/>
</dbReference>
<dbReference type="STRING" id="1299341.SAMN05444005_101831"/>
<dbReference type="EMBL" id="FOEI01000001">
    <property type="protein sequence ID" value="SEP66408.1"/>
    <property type="molecule type" value="Genomic_DNA"/>
</dbReference>
<evidence type="ECO:0000313" key="1">
    <source>
        <dbReference type="EMBL" id="SEP66408.1"/>
    </source>
</evidence>
<organism evidence="1 2">
    <name type="scientific">Flavobacterium urocaniciphilum</name>
    <dbReference type="NCBI Taxonomy" id="1299341"/>
    <lineage>
        <taxon>Bacteria</taxon>
        <taxon>Pseudomonadati</taxon>
        <taxon>Bacteroidota</taxon>
        <taxon>Flavobacteriia</taxon>
        <taxon>Flavobacteriales</taxon>
        <taxon>Flavobacteriaceae</taxon>
        <taxon>Flavobacterium</taxon>
    </lineage>
</organism>
<sequence>MKIMNKNLFYVIIFFSVKIYSQVGIGTNMPKDSAMLEIIASNKGVKIPHVQLINTSDQTTITSGNIESLLVYVPTPSGDIVQPGYYYWRDFPINKWERLLDSSVSLNQNFWSLTGNSNTNYLMNYLGTNDDQDLVFKRNQITAGFLRNDNTAFGVNSLNYQTTFLPGANNAAFGSQALEKLTSSGFYNTAIGARSLKNCTIGTYNAAIGMDALGNITSGNANLGMGYAAMRGGSTCSYNVALGGQCMNDNNDDYNVGIGFQTAYKKITGQANVFIGTRAAFTSINSSNNVIIGSYSFYLVPNGLQNNIVLGNNVGSASNVVNATGNVIIGNNITLPPSTVDNIILADGNGNERIRAVASGNIGIGTSTPSAKLEVAGKIKATDVNFTGLPTFLDESAAIIGGLVTGDMYKTPTGELRIKL</sequence>
<evidence type="ECO:0000313" key="2">
    <source>
        <dbReference type="Proteomes" id="UP000198648"/>
    </source>
</evidence>
<dbReference type="AlphaFoldDB" id="A0A1H8ZRU2"/>
<reference evidence="1 2" key="1">
    <citation type="submission" date="2016-10" db="EMBL/GenBank/DDBJ databases">
        <authorList>
            <person name="de Groot N.N."/>
        </authorList>
    </citation>
    <scope>NUCLEOTIDE SEQUENCE [LARGE SCALE GENOMIC DNA]</scope>
    <source>
        <strain evidence="1 2">DSM 27078</strain>
    </source>
</reference>
<accession>A0A1H8ZRU2</accession>
<keyword evidence="2" id="KW-1185">Reference proteome</keyword>
<protein>
    <recommendedName>
        <fullName evidence="3">Head domain of trimeric autotransporter adhesin</fullName>
    </recommendedName>
</protein>
<name>A0A1H8ZRU2_9FLAO</name>
<proteinExistence type="predicted"/>